<evidence type="ECO:0000256" key="2">
    <source>
        <dbReference type="ARBA" id="ARBA00023125"/>
    </source>
</evidence>
<dbReference type="SMART" id="SM00342">
    <property type="entry name" value="HTH_ARAC"/>
    <property type="match status" value="1"/>
</dbReference>
<sequence>MALVPTAAAAHARENDAVWDLARPVRPSRVPGVVLSGFSDRGPAPVDHRIDPHPVMTLALACGDGAPVIHDHTGRRQSGSLVTGLGFGSGGAARIQAAHVEWMQVRLSPVIAREVLGVEPADLEGTVVPLADLWGHRQAARLAGQLGAAATWEERFALVETLLARRSAAQPGIEAELAWAWDRILADHHHVRISGLAAELGWSRKRLWSRFHARIGLPPKRAVRLVRFDRAATLLAQGQEAARVAADCGYTDQSHLHRDVVAFSGVTPSRLAGLTLVPPDDLAWADHVPRLG</sequence>
<organism evidence="5 6">
    <name type="scientific">Streptomyces diacarni</name>
    <dbReference type="NCBI Taxonomy" id="2800381"/>
    <lineage>
        <taxon>Bacteria</taxon>
        <taxon>Bacillati</taxon>
        <taxon>Actinomycetota</taxon>
        <taxon>Actinomycetes</taxon>
        <taxon>Kitasatosporales</taxon>
        <taxon>Streptomycetaceae</taxon>
        <taxon>Streptomyces</taxon>
    </lineage>
</organism>
<dbReference type="SUPFAM" id="SSF46689">
    <property type="entry name" value="Homeodomain-like"/>
    <property type="match status" value="1"/>
</dbReference>
<accession>A0A367F130</accession>
<comment type="caution">
    <text evidence="5">The sequence shown here is derived from an EMBL/GenBank/DDBJ whole genome shotgun (WGS) entry which is preliminary data.</text>
</comment>
<dbReference type="PANTHER" id="PTHR46796">
    <property type="entry name" value="HTH-TYPE TRANSCRIPTIONAL ACTIVATOR RHAS-RELATED"/>
    <property type="match status" value="1"/>
</dbReference>
<evidence type="ECO:0000313" key="5">
    <source>
        <dbReference type="EMBL" id="RCG23582.1"/>
    </source>
</evidence>
<dbReference type="InterPro" id="IPR009057">
    <property type="entry name" value="Homeodomain-like_sf"/>
</dbReference>
<protein>
    <submittedName>
        <fullName evidence="5">AraC family transcriptional regulator</fullName>
    </submittedName>
</protein>
<proteinExistence type="predicted"/>
<name>A0A367F130_9ACTN</name>
<evidence type="ECO:0000256" key="1">
    <source>
        <dbReference type="ARBA" id="ARBA00023015"/>
    </source>
</evidence>
<reference evidence="5 6" key="1">
    <citation type="submission" date="2018-06" db="EMBL/GenBank/DDBJ databases">
        <title>Streptomyces reniochalinae sp. nov. and Streptomyces diacarnus sp. nov. from marine sponges.</title>
        <authorList>
            <person name="Li L."/>
        </authorList>
    </citation>
    <scope>NUCLEOTIDE SEQUENCE [LARGE SCALE GENOMIC DNA]</scope>
    <source>
        <strain evidence="5 6">LHW51701</strain>
    </source>
</reference>
<gene>
    <name evidence="5" type="ORF">DTL70_13010</name>
</gene>
<dbReference type="Gene3D" id="1.10.10.60">
    <property type="entry name" value="Homeodomain-like"/>
    <property type="match status" value="1"/>
</dbReference>
<keyword evidence="2" id="KW-0238">DNA-binding</keyword>
<dbReference type="Pfam" id="PF12833">
    <property type="entry name" value="HTH_18"/>
    <property type="match status" value="1"/>
</dbReference>
<dbReference type="AlphaFoldDB" id="A0A367F130"/>
<dbReference type="InterPro" id="IPR018060">
    <property type="entry name" value="HTH_AraC"/>
</dbReference>
<evidence type="ECO:0000259" key="4">
    <source>
        <dbReference type="PROSITE" id="PS01124"/>
    </source>
</evidence>
<evidence type="ECO:0000256" key="3">
    <source>
        <dbReference type="ARBA" id="ARBA00023163"/>
    </source>
</evidence>
<keyword evidence="3" id="KW-0804">Transcription</keyword>
<keyword evidence="1" id="KW-0805">Transcription regulation</keyword>
<dbReference type="GO" id="GO:0043565">
    <property type="term" value="F:sequence-specific DNA binding"/>
    <property type="evidence" value="ECO:0007669"/>
    <property type="project" value="InterPro"/>
</dbReference>
<dbReference type="PANTHER" id="PTHR46796:SF15">
    <property type="entry name" value="BLL1074 PROTEIN"/>
    <property type="match status" value="1"/>
</dbReference>
<dbReference type="PROSITE" id="PS01124">
    <property type="entry name" value="HTH_ARAC_FAMILY_2"/>
    <property type="match status" value="1"/>
</dbReference>
<dbReference type="EMBL" id="QOIN01000042">
    <property type="protein sequence ID" value="RCG23582.1"/>
    <property type="molecule type" value="Genomic_DNA"/>
</dbReference>
<dbReference type="InterPro" id="IPR050204">
    <property type="entry name" value="AraC_XylS_family_regulators"/>
</dbReference>
<feature type="domain" description="HTH araC/xylS-type" evidence="4">
    <location>
        <begin position="174"/>
        <end position="274"/>
    </location>
</feature>
<evidence type="ECO:0000313" key="6">
    <source>
        <dbReference type="Proteomes" id="UP000252914"/>
    </source>
</evidence>
<dbReference type="GO" id="GO:0003700">
    <property type="term" value="F:DNA-binding transcription factor activity"/>
    <property type="evidence" value="ECO:0007669"/>
    <property type="project" value="InterPro"/>
</dbReference>
<dbReference type="Proteomes" id="UP000252914">
    <property type="component" value="Unassembled WGS sequence"/>
</dbReference>
<keyword evidence="6" id="KW-1185">Reference proteome</keyword>